<organism evidence="2 3">
    <name type="scientific">Mycobacterium cookii</name>
    <dbReference type="NCBI Taxonomy" id="1775"/>
    <lineage>
        <taxon>Bacteria</taxon>
        <taxon>Bacillati</taxon>
        <taxon>Actinomycetota</taxon>
        <taxon>Actinomycetes</taxon>
        <taxon>Mycobacteriales</taxon>
        <taxon>Mycobacteriaceae</taxon>
        <taxon>Mycobacterium</taxon>
    </lineage>
</organism>
<dbReference type="Gene3D" id="3.40.50.720">
    <property type="entry name" value="NAD(P)-binding Rossmann-like Domain"/>
    <property type="match status" value="1"/>
</dbReference>
<dbReference type="GO" id="GO:0004029">
    <property type="term" value="F:aldehyde dehydrogenase (NAD+) activity"/>
    <property type="evidence" value="ECO:0007669"/>
    <property type="project" value="TreeGrafter"/>
</dbReference>
<keyword evidence="3" id="KW-1185">Reference proteome</keyword>
<dbReference type="Proteomes" id="UP000465866">
    <property type="component" value="Chromosome"/>
</dbReference>
<dbReference type="AlphaFoldDB" id="A0A7I7L2C5"/>
<evidence type="ECO:0000313" key="2">
    <source>
        <dbReference type="EMBL" id="BBX48253.1"/>
    </source>
</evidence>
<name>A0A7I7L2C5_9MYCO</name>
<dbReference type="PANTHER" id="PTHR48079:SF6">
    <property type="entry name" value="NAD(P)-BINDING DOMAIN-CONTAINING PROTEIN-RELATED"/>
    <property type="match status" value="1"/>
</dbReference>
<dbReference type="SUPFAM" id="SSF51735">
    <property type="entry name" value="NAD(P)-binding Rossmann-fold domains"/>
    <property type="match status" value="1"/>
</dbReference>
<dbReference type="KEGG" id="mcoo:MCOO_42680"/>
<protein>
    <submittedName>
        <fullName evidence="2">NAD-dependent epimerase</fullName>
    </submittedName>
</protein>
<accession>A0A7I7L2C5</accession>
<dbReference type="PANTHER" id="PTHR48079">
    <property type="entry name" value="PROTEIN YEEZ"/>
    <property type="match status" value="1"/>
</dbReference>
<dbReference type="InterPro" id="IPR001509">
    <property type="entry name" value="Epimerase_deHydtase"/>
</dbReference>
<dbReference type="Pfam" id="PF01370">
    <property type="entry name" value="Epimerase"/>
    <property type="match status" value="1"/>
</dbReference>
<feature type="domain" description="NAD-dependent epimerase/dehydratase" evidence="1">
    <location>
        <begin position="9"/>
        <end position="233"/>
    </location>
</feature>
<proteinExistence type="predicted"/>
<dbReference type="InterPro" id="IPR036291">
    <property type="entry name" value="NAD(P)-bd_dom_sf"/>
</dbReference>
<sequence length="316" mass="34489">MRDGFRLALTGATGDFGRSVLNWACGCDDIAEVTALGRRATGERHPKLRETFLDLAGRIDLESVRGCDALVHLAYCVEEPHDKRLAYQVNVAATKSLLQQAREVGIGQLVLTSSANALGVRNCGTGKTCNEADYPAGDRDDGHYYFQHKALLEHLANWYWVNVTDGKTKLAVVRPCYVVGEHFDNSGLQTLLSKVVVYPRPSRSYYQFLWDTDLVDAYATILTHGLSGLYNVAPADHTSVTEICSISGARLIPGPLGALKAGSNLAFRLRLTPFSGHWVTLGDPLLDSALLQSTTEWRPSMSSANALTKYLATRGS</sequence>
<evidence type="ECO:0000259" key="1">
    <source>
        <dbReference type="Pfam" id="PF01370"/>
    </source>
</evidence>
<dbReference type="InterPro" id="IPR051783">
    <property type="entry name" value="NAD(P)-dependent_oxidoreduct"/>
</dbReference>
<dbReference type="RefSeq" id="WP_163779900.1">
    <property type="nucleotide sequence ID" value="NZ_AP022569.1"/>
</dbReference>
<evidence type="ECO:0000313" key="3">
    <source>
        <dbReference type="Proteomes" id="UP000465866"/>
    </source>
</evidence>
<dbReference type="EMBL" id="AP022569">
    <property type="protein sequence ID" value="BBX48253.1"/>
    <property type="molecule type" value="Genomic_DNA"/>
</dbReference>
<reference evidence="2 3" key="1">
    <citation type="journal article" date="2019" name="Emerg. Microbes Infect.">
        <title>Comprehensive subspecies identification of 175 nontuberculous mycobacteria species based on 7547 genomic profiles.</title>
        <authorList>
            <person name="Matsumoto Y."/>
            <person name="Kinjo T."/>
            <person name="Motooka D."/>
            <person name="Nabeya D."/>
            <person name="Jung N."/>
            <person name="Uechi K."/>
            <person name="Horii T."/>
            <person name="Iida T."/>
            <person name="Fujita J."/>
            <person name="Nakamura S."/>
        </authorList>
    </citation>
    <scope>NUCLEOTIDE SEQUENCE [LARGE SCALE GENOMIC DNA]</scope>
    <source>
        <strain evidence="2 3">JCM 12404</strain>
    </source>
</reference>
<gene>
    <name evidence="2" type="ORF">MCOO_42680</name>
</gene>
<dbReference type="GO" id="GO:0005737">
    <property type="term" value="C:cytoplasm"/>
    <property type="evidence" value="ECO:0007669"/>
    <property type="project" value="TreeGrafter"/>
</dbReference>